<organism evidence="3 4">
    <name type="scientific">Streptomyces cinnamoneus</name>
    <name type="common">Streptoverticillium cinnamoneum</name>
    <dbReference type="NCBI Taxonomy" id="53446"/>
    <lineage>
        <taxon>Bacteria</taxon>
        <taxon>Bacillati</taxon>
        <taxon>Actinomycetota</taxon>
        <taxon>Actinomycetes</taxon>
        <taxon>Kitasatosporales</taxon>
        <taxon>Streptomycetaceae</taxon>
        <taxon>Streptomyces</taxon>
        <taxon>Streptomyces cinnamoneus group</taxon>
    </lineage>
</organism>
<evidence type="ECO:0000313" key="4">
    <source>
        <dbReference type="Proteomes" id="UP000646244"/>
    </source>
</evidence>
<feature type="region of interest" description="Disordered" evidence="2">
    <location>
        <begin position="43"/>
        <end position="65"/>
    </location>
</feature>
<evidence type="ECO:0000256" key="2">
    <source>
        <dbReference type="SAM" id="MobiDB-lite"/>
    </source>
</evidence>
<comment type="caution">
    <text evidence="3">The sequence shown here is derived from an EMBL/GenBank/DDBJ whole genome shotgun (WGS) entry which is preliminary data.</text>
</comment>
<reference evidence="3" key="2">
    <citation type="submission" date="2020-09" db="EMBL/GenBank/DDBJ databases">
        <authorList>
            <person name="Sun Q."/>
            <person name="Ohkuma M."/>
        </authorList>
    </citation>
    <scope>NUCLEOTIDE SEQUENCE</scope>
    <source>
        <strain evidence="3">JCM 4633</strain>
    </source>
</reference>
<gene>
    <name evidence="3" type="ORF">GCM10010507_17370</name>
</gene>
<dbReference type="InterPro" id="IPR042001">
    <property type="entry name" value="Sortase_F"/>
</dbReference>
<dbReference type="CDD" id="cd05829">
    <property type="entry name" value="Sortase_F"/>
    <property type="match status" value="1"/>
</dbReference>
<name>A0A918WFY9_STRCJ</name>
<dbReference type="Proteomes" id="UP000646244">
    <property type="component" value="Unassembled WGS sequence"/>
</dbReference>
<dbReference type="NCBIfam" id="NF033748">
    <property type="entry name" value="class_F_sortase"/>
    <property type="match status" value="1"/>
</dbReference>
<accession>A0A918WFY9</accession>
<feature type="compositionally biased region" description="Gly residues" evidence="2">
    <location>
        <begin position="225"/>
        <end position="243"/>
    </location>
</feature>
<reference evidence="3" key="1">
    <citation type="journal article" date="2014" name="Int. J. Syst. Evol. Microbiol.">
        <title>Complete genome sequence of Corynebacterium casei LMG S-19264T (=DSM 44701T), isolated from a smear-ripened cheese.</title>
        <authorList>
            <consortium name="US DOE Joint Genome Institute (JGI-PGF)"/>
            <person name="Walter F."/>
            <person name="Albersmeier A."/>
            <person name="Kalinowski J."/>
            <person name="Ruckert C."/>
        </authorList>
    </citation>
    <scope>NUCLEOTIDE SEQUENCE</scope>
    <source>
        <strain evidence="3">JCM 4633</strain>
    </source>
</reference>
<dbReference type="Gene3D" id="2.40.260.10">
    <property type="entry name" value="Sortase"/>
    <property type="match status" value="1"/>
</dbReference>
<sequence>MSEVRTGGSARLLTRTAWLTLILALWLLGNGVAKEPIATAPKTGDVAAAGRPPAHSLPPAHEPLPGAGPQRLVIKAMGVRAPIEGHGLDSLGGVEPPPYERPNSVAWYQDGPEPGSSGAAVLVGHVDTKQSPAVFYELSNIKRGEKVDVVRADGSVAEFTVESVTVVANKHFDVDKVYGSPYGKRAELRLITCGGDYDHARHTYTANVVVSAYLTGVGAAPPGSGTRGNGRGGGSGNGNSGDGGDGRSSDESSDTSGADA</sequence>
<dbReference type="InterPro" id="IPR023365">
    <property type="entry name" value="Sortase_dom-sf"/>
</dbReference>
<evidence type="ECO:0000313" key="3">
    <source>
        <dbReference type="EMBL" id="GHC43054.1"/>
    </source>
</evidence>
<proteinExistence type="predicted"/>
<evidence type="ECO:0000256" key="1">
    <source>
        <dbReference type="ARBA" id="ARBA00022801"/>
    </source>
</evidence>
<feature type="region of interest" description="Disordered" evidence="2">
    <location>
        <begin position="219"/>
        <end position="260"/>
    </location>
</feature>
<dbReference type="GO" id="GO:0016787">
    <property type="term" value="F:hydrolase activity"/>
    <property type="evidence" value="ECO:0007669"/>
    <property type="project" value="UniProtKB-KW"/>
</dbReference>
<dbReference type="SUPFAM" id="SSF63817">
    <property type="entry name" value="Sortase"/>
    <property type="match status" value="1"/>
</dbReference>
<dbReference type="EMBL" id="BMVB01000004">
    <property type="protein sequence ID" value="GHC43054.1"/>
    <property type="molecule type" value="Genomic_DNA"/>
</dbReference>
<dbReference type="RefSeq" id="WP_190109073.1">
    <property type="nucleotide sequence ID" value="NZ_BMVB01000004.1"/>
</dbReference>
<dbReference type="AlphaFoldDB" id="A0A918WFY9"/>
<dbReference type="InterPro" id="IPR005754">
    <property type="entry name" value="Sortase"/>
</dbReference>
<keyword evidence="1" id="KW-0378">Hydrolase</keyword>
<protein>
    <submittedName>
        <fullName evidence="3">Class F sortase</fullName>
    </submittedName>
</protein>
<dbReference type="Pfam" id="PF04203">
    <property type="entry name" value="Sortase"/>
    <property type="match status" value="1"/>
</dbReference>